<keyword evidence="2" id="KW-1185">Reference proteome</keyword>
<evidence type="ECO:0000313" key="1">
    <source>
        <dbReference type="EMBL" id="KAH7960947.1"/>
    </source>
</evidence>
<sequence>MAAVNMVALLFIILYYFSVMIVGVWGGRKVLPVQGYSMGPHGARISRRKVDDDDFLLRLFVANRHLPLLLGVASMTATWVGGGYLNGTAEAVYKYGIVNCQAPIGYAMSLILGGAFFATKMRLTDSLTMLDPFQTHYGRWTGLMFCVPACAGRDILDGCHTSGSGQVAVRTLRGDTASVIIKVGSHYFIIISALVIFFYTSLGGLFSVTYTDGLQLATTAILLWMCVPSCVTHKAVGTLGPQYTDWIGTVASGDISQLVDLFLMTALGGIPWQVYFQRVLACETVAEAKILSFMSAIGCIFLALPPVLIGGAAKHTNFTVAGYPGSFLLSDEDSPRVLPFAILYLTSGMTTIFGLVSIAAAVMSSADSSMLSASTMVTRNVYQALFRPMVSRHLRPIGQGTFIGAEGKRQPFHEPTTSGATETEVVIALRTMICALSSLSVYMALSVNSVFDLWTLCSDIVYVLLFPQLLCVFYFKETNAYGSVLGEML</sequence>
<protein>
    <submittedName>
        <fullName evidence="1">Uncharacterized protein</fullName>
    </submittedName>
</protein>
<organism evidence="1 2">
    <name type="scientific">Dermacentor silvarum</name>
    <name type="common">Tick</name>
    <dbReference type="NCBI Taxonomy" id="543639"/>
    <lineage>
        <taxon>Eukaryota</taxon>
        <taxon>Metazoa</taxon>
        <taxon>Ecdysozoa</taxon>
        <taxon>Arthropoda</taxon>
        <taxon>Chelicerata</taxon>
        <taxon>Arachnida</taxon>
        <taxon>Acari</taxon>
        <taxon>Parasitiformes</taxon>
        <taxon>Ixodida</taxon>
        <taxon>Ixodoidea</taxon>
        <taxon>Ixodidae</taxon>
        <taxon>Rhipicephalinae</taxon>
        <taxon>Dermacentor</taxon>
    </lineage>
</organism>
<proteinExistence type="predicted"/>
<evidence type="ECO:0000313" key="2">
    <source>
        <dbReference type="Proteomes" id="UP000821865"/>
    </source>
</evidence>
<dbReference type="EMBL" id="CM023472">
    <property type="protein sequence ID" value="KAH7960947.1"/>
    <property type="molecule type" value="Genomic_DNA"/>
</dbReference>
<comment type="caution">
    <text evidence="1">The sequence shown here is derived from an EMBL/GenBank/DDBJ whole genome shotgun (WGS) entry which is preliminary data.</text>
</comment>
<dbReference type="Proteomes" id="UP000821865">
    <property type="component" value="Chromosome 3"/>
</dbReference>
<name>A0ACB8D917_DERSI</name>
<accession>A0ACB8D917</accession>
<gene>
    <name evidence="1" type="ORF">HPB49_025271</name>
</gene>
<reference evidence="1" key="1">
    <citation type="submission" date="2020-05" db="EMBL/GenBank/DDBJ databases">
        <title>Large-scale comparative analyses of tick genomes elucidate their genetic diversity and vector capacities.</title>
        <authorList>
            <person name="Jia N."/>
            <person name="Wang J."/>
            <person name="Shi W."/>
            <person name="Du L."/>
            <person name="Sun Y."/>
            <person name="Zhan W."/>
            <person name="Jiang J."/>
            <person name="Wang Q."/>
            <person name="Zhang B."/>
            <person name="Ji P."/>
            <person name="Sakyi L.B."/>
            <person name="Cui X."/>
            <person name="Yuan T."/>
            <person name="Jiang B."/>
            <person name="Yang W."/>
            <person name="Lam T.T.-Y."/>
            <person name="Chang Q."/>
            <person name="Ding S."/>
            <person name="Wang X."/>
            <person name="Zhu J."/>
            <person name="Ruan X."/>
            <person name="Zhao L."/>
            <person name="Wei J."/>
            <person name="Que T."/>
            <person name="Du C."/>
            <person name="Cheng J."/>
            <person name="Dai P."/>
            <person name="Han X."/>
            <person name="Huang E."/>
            <person name="Gao Y."/>
            <person name="Liu J."/>
            <person name="Shao H."/>
            <person name="Ye R."/>
            <person name="Li L."/>
            <person name="Wei W."/>
            <person name="Wang X."/>
            <person name="Wang C."/>
            <person name="Yang T."/>
            <person name="Huo Q."/>
            <person name="Li W."/>
            <person name="Guo W."/>
            <person name="Chen H."/>
            <person name="Zhou L."/>
            <person name="Ni X."/>
            <person name="Tian J."/>
            <person name="Zhou Y."/>
            <person name="Sheng Y."/>
            <person name="Liu T."/>
            <person name="Pan Y."/>
            <person name="Xia L."/>
            <person name="Li J."/>
            <person name="Zhao F."/>
            <person name="Cao W."/>
        </authorList>
    </citation>
    <scope>NUCLEOTIDE SEQUENCE</scope>
    <source>
        <strain evidence="1">Dsil-2018</strain>
    </source>
</reference>